<accession>A0A1B4LIH1</accession>
<evidence type="ECO:0000313" key="2">
    <source>
        <dbReference type="Proteomes" id="UP000243680"/>
    </source>
</evidence>
<protein>
    <submittedName>
        <fullName evidence="1">Uncharacterized protein</fullName>
    </submittedName>
</protein>
<name>A0A1B4LIH1_9BURK</name>
<reference evidence="1 2" key="1">
    <citation type="submission" date="2015-12" db="EMBL/GenBank/DDBJ databases">
        <title>Diversity of Burkholderia near neighbor genomes.</title>
        <authorList>
            <person name="Sahl J."/>
            <person name="Wagner D."/>
            <person name="Keim P."/>
        </authorList>
    </citation>
    <scope>NUCLEOTIDE SEQUENCE [LARGE SCALE GENOMIC DNA]</scope>
    <source>
        <strain evidence="1 2">MSMB0783</strain>
    </source>
</reference>
<gene>
    <name evidence="1" type="ORF">WJ35_17605</name>
</gene>
<dbReference type="AlphaFoldDB" id="A0A1B4LIH1"/>
<organism evidence="1 2">
    <name type="scientific">Burkholderia ubonensis</name>
    <dbReference type="NCBI Taxonomy" id="101571"/>
    <lineage>
        <taxon>Bacteria</taxon>
        <taxon>Pseudomonadati</taxon>
        <taxon>Pseudomonadota</taxon>
        <taxon>Betaproteobacteria</taxon>
        <taxon>Burkholderiales</taxon>
        <taxon>Burkholderiaceae</taxon>
        <taxon>Burkholderia</taxon>
        <taxon>Burkholderia cepacia complex</taxon>
    </lineage>
</organism>
<dbReference type="EMBL" id="CP013421">
    <property type="protein sequence ID" value="AOJ76868.1"/>
    <property type="molecule type" value="Genomic_DNA"/>
</dbReference>
<sequence>MLFRLRAFLRARQQQLEMVDVPSRVAAGALPHHGFPAEDRLDATAHPACCLCLLVQIGWRIRTIIAVSMSRTHTSPITG</sequence>
<dbReference type="Proteomes" id="UP000243680">
    <property type="component" value="Chromosome 3"/>
</dbReference>
<proteinExistence type="predicted"/>
<evidence type="ECO:0000313" key="1">
    <source>
        <dbReference type="EMBL" id="AOJ76868.1"/>
    </source>
</evidence>